<organism evidence="2 3">
    <name type="scientific">Azospirillum aestuarii</name>
    <dbReference type="NCBI Taxonomy" id="2802052"/>
    <lineage>
        <taxon>Bacteria</taxon>
        <taxon>Pseudomonadati</taxon>
        <taxon>Pseudomonadota</taxon>
        <taxon>Alphaproteobacteria</taxon>
        <taxon>Rhodospirillales</taxon>
        <taxon>Azospirillaceae</taxon>
        <taxon>Azospirillum</taxon>
    </lineage>
</organism>
<protein>
    <recommendedName>
        <fullName evidence="4">Neuromedin U</fullName>
    </recommendedName>
</protein>
<name>A0ABS1I878_9PROT</name>
<reference evidence="2 3" key="1">
    <citation type="submission" date="2021-01" db="EMBL/GenBank/DDBJ databases">
        <title>Azospirillum sp. YIM DDC1 draft genome.</title>
        <authorList>
            <person name="Wang Y.-X."/>
        </authorList>
    </citation>
    <scope>NUCLEOTIDE SEQUENCE [LARGE SCALE GENOMIC DNA]</scope>
    <source>
        <strain evidence="2 3">YIM DDC1</strain>
    </source>
</reference>
<feature type="signal peptide" evidence="1">
    <location>
        <begin position="1"/>
        <end position="27"/>
    </location>
</feature>
<proteinExistence type="predicted"/>
<dbReference type="RefSeq" id="WP_200487660.1">
    <property type="nucleotide sequence ID" value="NZ_JAEPIV010000048.1"/>
</dbReference>
<evidence type="ECO:0008006" key="4">
    <source>
        <dbReference type="Google" id="ProtNLM"/>
    </source>
</evidence>
<keyword evidence="1" id="KW-0732">Signal</keyword>
<comment type="caution">
    <text evidence="2">The sequence shown here is derived from an EMBL/GenBank/DDBJ whole genome shotgun (WGS) entry which is preliminary data.</text>
</comment>
<sequence length="280" mass="29624">MRLPPCSRFTALPILFACLTASSSSSAQESGDLAKAAQNPVAAMISLPFQNNTLFGVGPNDDGVANVLNVQPVIPVTVGGWNLINRTIAPITHLSDLSSGLPELPADPQGNGSSFGLGDINHSVYVSPAASGPVIWGVGPSVTFPTATERSLGSGKWSAGPAAVALVTPGNWVAGSLVRQLWSFAGDGDRKDVNQLLIQPFINYNMDDGWYLVSSPVITADWNSRDGNRWTVPLGGGAGRIFKVGAQPVNAQMQAFYNVARPDFGADWSIRFQLQFLFPK</sequence>
<evidence type="ECO:0000313" key="2">
    <source>
        <dbReference type="EMBL" id="MBK4723286.1"/>
    </source>
</evidence>
<dbReference type="EMBL" id="JAEPIV010000048">
    <property type="protein sequence ID" value="MBK4723286.1"/>
    <property type="molecule type" value="Genomic_DNA"/>
</dbReference>
<keyword evidence="3" id="KW-1185">Reference proteome</keyword>
<dbReference type="Proteomes" id="UP000654452">
    <property type="component" value="Unassembled WGS sequence"/>
</dbReference>
<evidence type="ECO:0000313" key="3">
    <source>
        <dbReference type="Proteomes" id="UP000654452"/>
    </source>
</evidence>
<accession>A0ABS1I878</accession>
<gene>
    <name evidence="2" type="ORF">JJL56_31010</name>
</gene>
<evidence type="ECO:0000256" key="1">
    <source>
        <dbReference type="SAM" id="SignalP"/>
    </source>
</evidence>
<feature type="chain" id="PRO_5047328736" description="Neuromedin U" evidence="1">
    <location>
        <begin position="28"/>
        <end position="280"/>
    </location>
</feature>